<dbReference type="AlphaFoldDB" id="A0A7W7RI47"/>
<dbReference type="GO" id="GO:0016787">
    <property type="term" value="F:hydrolase activity"/>
    <property type="evidence" value="ECO:0007669"/>
    <property type="project" value="UniProtKB-KW"/>
</dbReference>
<dbReference type="InterPro" id="IPR032466">
    <property type="entry name" value="Metal_Hydrolase"/>
</dbReference>
<feature type="domain" description="Amidohydrolase-related" evidence="2">
    <location>
        <begin position="3"/>
        <end position="261"/>
    </location>
</feature>
<evidence type="ECO:0000313" key="3">
    <source>
        <dbReference type="EMBL" id="MBB4932317.1"/>
    </source>
</evidence>
<comment type="caution">
    <text evidence="3">The sequence shown here is derived from an EMBL/GenBank/DDBJ whole genome shotgun (WGS) entry which is preliminary data.</text>
</comment>
<evidence type="ECO:0000259" key="2">
    <source>
        <dbReference type="Pfam" id="PF04909"/>
    </source>
</evidence>
<dbReference type="Gene3D" id="3.20.20.140">
    <property type="entry name" value="Metal-dependent hydrolases"/>
    <property type="match status" value="1"/>
</dbReference>
<reference evidence="3 4" key="1">
    <citation type="submission" date="2020-08" db="EMBL/GenBank/DDBJ databases">
        <title>Sequencing the genomes of 1000 actinobacteria strains.</title>
        <authorList>
            <person name="Klenk H.-P."/>
        </authorList>
    </citation>
    <scope>NUCLEOTIDE SEQUENCE [LARGE SCALE GENOMIC DNA]</scope>
    <source>
        <strain evidence="3 4">DSM 102030</strain>
    </source>
</reference>
<dbReference type="Proteomes" id="UP000523007">
    <property type="component" value="Unassembled WGS sequence"/>
</dbReference>
<gene>
    <name evidence="3" type="ORF">F4561_003137</name>
</gene>
<keyword evidence="3" id="KW-0378">Hydrolase</keyword>
<dbReference type="SUPFAM" id="SSF51556">
    <property type="entry name" value="Metallo-dependent hydrolases"/>
    <property type="match status" value="1"/>
</dbReference>
<comment type="similarity">
    <text evidence="1">Belongs to the metallo-dependent hydrolases superfamily.</text>
</comment>
<dbReference type="PANTHER" id="PTHR43569:SF2">
    <property type="entry name" value="AMIDOHYDROLASE-RELATED DOMAIN-CONTAINING PROTEIN"/>
    <property type="match status" value="1"/>
</dbReference>
<accession>A0A7W7RI47</accession>
<dbReference type="EC" id="3.1.1.-" evidence="3"/>
<evidence type="ECO:0000256" key="1">
    <source>
        <dbReference type="ARBA" id="ARBA00038310"/>
    </source>
</evidence>
<dbReference type="InterPro" id="IPR006680">
    <property type="entry name" value="Amidohydro-rel"/>
</dbReference>
<organism evidence="3 4">
    <name type="scientific">Lipingzhangella halophila</name>
    <dbReference type="NCBI Taxonomy" id="1783352"/>
    <lineage>
        <taxon>Bacteria</taxon>
        <taxon>Bacillati</taxon>
        <taxon>Actinomycetota</taxon>
        <taxon>Actinomycetes</taxon>
        <taxon>Streptosporangiales</taxon>
        <taxon>Nocardiopsidaceae</taxon>
        <taxon>Lipingzhangella</taxon>
    </lineage>
</organism>
<dbReference type="RefSeq" id="WP_184579665.1">
    <property type="nucleotide sequence ID" value="NZ_JACHJT010000001.1"/>
</dbReference>
<proteinExistence type="inferred from homology"/>
<evidence type="ECO:0000313" key="4">
    <source>
        <dbReference type="Proteomes" id="UP000523007"/>
    </source>
</evidence>
<dbReference type="PANTHER" id="PTHR43569">
    <property type="entry name" value="AMIDOHYDROLASE"/>
    <property type="match status" value="1"/>
</dbReference>
<dbReference type="EMBL" id="JACHJT010000001">
    <property type="protein sequence ID" value="MBB4932317.1"/>
    <property type="molecule type" value="Genomic_DNA"/>
</dbReference>
<protein>
    <submittedName>
        <fullName evidence="3">L-fuconolactonase</fullName>
        <ecNumber evidence="3">3.1.1.-</ecNumber>
    </submittedName>
</protein>
<dbReference type="Pfam" id="PF04909">
    <property type="entry name" value="Amidohydro_2"/>
    <property type="match status" value="1"/>
</dbReference>
<keyword evidence="4" id="KW-1185">Reference proteome</keyword>
<dbReference type="InterPro" id="IPR052350">
    <property type="entry name" value="Metallo-dep_Lactonases"/>
</dbReference>
<sequence>MIIDAHLHTWNTAEVGIGWLAAAGLPARAPIPGDSGDRRYVLVEADADDRRQETEWLLALARRDERVHGIVAAAALEGPQAADELDRLAEMTGVVGVRRLLQDGHPFEPPGLVRGLRLLADRAMPFDACVRAHELPALTRLLDRVPELVVVLDHMGKPPIRDREAMRRWRSDLAKIAELPNVHCKLSGLAAECRDDAELDSATDDVVGRALETFGAGRCLVGTDRPVSQTPEDWCERVLRLVPDADRPRVGHDNASAIYRRTR</sequence>
<name>A0A7W7RI47_9ACTN</name>